<dbReference type="GO" id="GO:0004657">
    <property type="term" value="F:proline dehydrogenase activity"/>
    <property type="evidence" value="ECO:0007669"/>
    <property type="project" value="UniProtKB-ARBA"/>
</dbReference>
<evidence type="ECO:0000313" key="12">
    <source>
        <dbReference type="Proteomes" id="UP000317691"/>
    </source>
</evidence>
<dbReference type="InterPro" id="IPR016163">
    <property type="entry name" value="Ald_DH_C"/>
</dbReference>
<dbReference type="NCBIfam" id="NF002852">
    <property type="entry name" value="PRK03137.1"/>
    <property type="match status" value="1"/>
</dbReference>
<comment type="pathway">
    <text evidence="1">Amino-acid degradation; L-proline degradation into L-glutamate; L-glutamate from L-proline: step 2/2.</text>
</comment>
<evidence type="ECO:0000256" key="4">
    <source>
        <dbReference type="ARBA" id="ARBA00023027"/>
    </source>
</evidence>
<reference evidence="11 12" key="1">
    <citation type="journal article" date="2019" name="Nat. Microbiol.">
        <title>Mediterranean grassland soil C-N compound turnover is dependent on rainfall and depth, and is mediated by genomically divergent microorganisms.</title>
        <authorList>
            <person name="Diamond S."/>
            <person name="Andeer P.F."/>
            <person name="Li Z."/>
            <person name="Crits-Christoph A."/>
            <person name="Burstein D."/>
            <person name="Anantharaman K."/>
            <person name="Lane K.R."/>
            <person name="Thomas B.C."/>
            <person name="Pan C."/>
            <person name="Northen T.R."/>
            <person name="Banfield J.F."/>
        </authorList>
    </citation>
    <scope>NUCLEOTIDE SEQUENCE [LARGE SCALE GENOMIC DNA]</scope>
    <source>
        <strain evidence="11">WS_9</strain>
    </source>
</reference>
<keyword evidence="4" id="KW-0520">NAD</keyword>
<organism evidence="11 12">
    <name type="scientific">Eiseniibacteriota bacterium</name>
    <dbReference type="NCBI Taxonomy" id="2212470"/>
    <lineage>
        <taxon>Bacteria</taxon>
        <taxon>Candidatus Eiseniibacteriota</taxon>
    </lineage>
</organism>
<dbReference type="Gene3D" id="3.40.605.10">
    <property type="entry name" value="Aldehyde Dehydrogenase, Chain A, domain 1"/>
    <property type="match status" value="1"/>
</dbReference>
<name>A0A538TN40_UNCEI</name>
<dbReference type="EMBL" id="VBOZ01000015">
    <property type="protein sequence ID" value="TMQ65033.1"/>
    <property type="molecule type" value="Genomic_DNA"/>
</dbReference>
<evidence type="ECO:0000256" key="5">
    <source>
        <dbReference type="ARBA" id="ARBA00032259"/>
    </source>
</evidence>
<dbReference type="PROSITE" id="PS00070">
    <property type="entry name" value="ALDEHYDE_DEHYDR_CYS"/>
    <property type="match status" value="1"/>
</dbReference>
<dbReference type="FunFam" id="3.40.309.10:FF:000005">
    <property type="entry name" value="1-pyrroline-5-carboxylate dehydrogenase 1"/>
    <property type="match status" value="1"/>
</dbReference>
<evidence type="ECO:0000256" key="8">
    <source>
        <dbReference type="PROSITE-ProRule" id="PRU10007"/>
    </source>
</evidence>
<dbReference type="Gene3D" id="3.40.309.10">
    <property type="entry name" value="Aldehyde Dehydrogenase, Chain A, domain 2"/>
    <property type="match status" value="1"/>
</dbReference>
<dbReference type="Pfam" id="PF00171">
    <property type="entry name" value="Aldedh"/>
    <property type="match status" value="1"/>
</dbReference>
<keyword evidence="3 9" id="KW-0560">Oxidoreductase</keyword>
<evidence type="ECO:0000313" key="11">
    <source>
        <dbReference type="EMBL" id="TMQ65033.1"/>
    </source>
</evidence>
<gene>
    <name evidence="11" type="primary">pruA</name>
    <name evidence="11" type="ORF">E6K79_05930</name>
</gene>
<dbReference type="InterPro" id="IPR050485">
    <property type="entry name" value="Proline_metab_enzyme"/>
</dbReference>
<proteinExistence type="inferred from homology"/>
<evidence type="ECO:0000256" key="9">
    <source>
        <dbReference type="RuleBase" id="RU003345"/>
    </source>
</evidence>
<accession>A0A538TN40</accession>
<dbReference type="GO" id="GO:0009898">
    <property type="term" value="C:cytoplasmic side of plasma membrane"/>
    <property type="evidence" value="ECO:0007669"/>
    <property type="project" value="TreeGrafter"/>
</dbReference>
<dbReference type="InterPro" id="IPR015590">
    <property type="entry name" value="Aldehyde_DH_dom"/>
</dbReference>
<comment type="caution">
    <text evidence="11">The sequence shown here is derived from an EMBL/GenBank/DDBJ whole genome shotgun (WGS) entry which is preliminary data.</text>
</comment>
<sequence>MLPDYTTTAMLDYSRHENEAGMSTALKQVRSKFGTTYPLVIGGKRISTPETFQSANPANPSECVGNFSKGTVEHVAQAVDAALKAFESWRWTPHEERADVLLRAAGLLRKRRHEMSAVMVHEVGKSWPEADGDTAEAIDFCEFYAREMLRYGAPQPLTPYPGEHNQYKYIPLGVGVVIPPWNFPCAIAMGMTAATLVTGNAAILKPSSDSPLTAWKIFEIFEEAGVPPGVLNFLTGPGGAIGDALVEHPHVRFVAFTGSMEVGIGISEKAAKVPNGQIWLKRAILEMGGKDFTIVDEEADLDAAVNGVYQGAFGFQGQKCSACSRAIVHRSLYDEFVKRLVERTKATTVGPTEHKENYLGPVVSARAEKTIMGYIEIGKKEGRLVAGGNKRPGPGYFLEPTIIADVKPDARIAQEEIFGPVLAVIPAASFEEEIQIANGTIYGLTGAYYSRDRARVAEAKRRLHVGNLYINRKCTGALVGVHPFGGFNMSGTDSKAGGRDYLGLFLQGKAITELVG</sequence>
<dbReference type="Proteomes" id="UP000317691">
    <property type="component" value="Unassembled WGS sequence"/>
</dbReference>
<dbReference type="InterPro" id="IPR005932">
    <property type="entry name" value="RocA"/>
</dbReference>
<dbReference type="SUPFAM" id="SSF53720">
    <property type="entry name" value="ALDH-like"/>
    <property type="match status" value="1"/>
</dbReference>
<dbReference type="InterPro" id="IPR029510">
    <property type="entry name" value="Ald_DH_CS_GLU"/>
</dbReference>
<comment type="catalytic activity">
    <reaction evidence="6">
        <text>L-glutamate 5-semialdehyde + NAD(+) + H2O = L-glutamate + NADH + 2 H(+)</text>
        <dbReference type="Rhea" id="RHEA:30235"/>
        <dbReference type="ChEBI" id="CHEBI:15377"/>
        <dbReference type="ChEBI" id="CHEBI:15378"/>
        <dbReference type="ChEBI" id="CHEBI:29985"/>
        <dbReference type="ChEBI" id="CHEBI:57540"/>
        <dbReference type="ChEBI" id="CHEBI:57945"/>
        <dbReference type="ChEBI" id="CHEBI:58066"/>
        <dbReference type="EC" id="1.2.1.88"/>
    </reaction>
</comment>
<comment type="similarity">
    <text evidence="7">Belongs to the aldehyde dehydrogenase family. RocA subfamily.</text>
</comment>
<evidence type="ECO:0000256" key="1">
    <source>
        <dbReference type="ARBA" id="ARBA00004786"/>
    </source>
</evidence>
<dbReference type="InterPro" id="IPR016160">
    <property type="entry name" value="Ald_DH_CS_CYS"/>
</dbReference>
<feature type="domain" description="Aldehyde dehydrogenase" evidence="10">
    <location>
        <begin position="50"/>
        <end position="510"/>
    </location>
</feature>
<evidence type="ECO:0000256" key="3">
    <source>
        <dbReference type="ARBA" id="ARBA00023002"/>
    </source>
</evidence>
<dbReference type="NCBIfam" id="TIGR01237">
    <property type="entry name" value="D1pyr5carbox2"/>
    <property type="match status" value="1"/>
</dbReference>
<dbReference type="GO" id="GO:0010133">
    <property type="term" value="P:L-proline catabolic process to L-glutamate"/>
    <property type="evidence" value="ECO:0007669"/>
    <property type="project" value="TreeGrafter"/>
</dbReference>
<dbReference type="CDD" id="cd07124">
    <property type="entry name" value="ALDH_PutA-P5CDH-RocA"/>
    <property type="match status" value="1"/>
</dbReference>
<dbReference type="InterPro" id="IPR016162">
    <property type="entry name" value="Ald_DH_N"/>
</dbReference>
<dbReference type="PROSITE" id="PS00687">
    <property type="entry name" value="ALDEHYDE_DEHYDR_GLU"/>
    <property type="match status" value="1"/>
</dbReference>
<dbReference type="PANTHER" id="PTHR42862:SF1">
    <property type="entry name" value="DELTA-1-PYRROLINE-5-CARBOXYLATE DEHYDROGENASE 2, ISOFORM A-RELATED"/>
    <property type="match status" value="1"/>
</dbReference>
<dbReference type="AlphaFoldDB" id="A0A538TN40"/>
<evidence type="ECO:0000259" key="10">
    <source>
        <dbReference type="Pfam" id="PF00171"/>
    </source>
</evidence>
<evidence type="ECO:0000256" key="6">
    <source>
        <dbReference type="ARBA" id="ARBA00048142"/>
    </source>
</evidence>
<evidence type="ECO:0000256" key="2">
    <source>
        <dbReference type="ARBA" id="ARBA00012884"/>
    </source>
</evidence>
<dbReference type="FunFam" id="3.40.605.10:FF:000045">
    <property type="entry name" value="1-pyrroline-5-carboxylate dehydrogenase 1"/>
    <property type="match status" value="1"/>
</dbReference>
<protein>
    <recommendedName>
        <fullName evidence="5">L-glutamate gamma-semialdehyde dehydrogenase</fullName>
        <ecNumber evidence="2">1.2.1.88</ecNumber>
    </recommendedName>
    <alternativeName>
        <fullName evidence="5">L-glutamate gamma-semialdehyde dehydrogenase</fullName>
    </alternativeName>
</protein>
<dbReference type="EC" id="1.2.1.88" evidence="2"/>
<evidence type="ECO:0000256" key="7">
    <source>
        <dbReference type="ARBA" id="ARBA00061617"/>
    </source>
</evidence>
<dbReference type="InterPro" id="IPR016161">
    <property type="entry name" value="Ald_DH/histidinol_DH"/>
</dbReference>
<dbReference type="PANTHER" id="PTHR42862">
    <property type="entry name" value="DELTA-1-PYRROLINE-5-CARBOXYLATE DEHYDROGENASE 1, ISOFORM A-RELATED"/>
    <property type="match status" value="1"/>
</dbReference>
<feature type="active site" evidence="8">
    <location>
        <position position="286"/>
    </location>
</feature>
<dbReference type="GO" id="GO:0003842">
    <property type="term" value="F:L-glutamate gamma-semialdehyde dehydrogenase activity"/>
    <property type="evidence" value="ECO:0007669"/>
    <property type="project" value="UniProtKB-EC"/>
</dbReference>